<evidence type="ECO:0000313" key="4">
    <source>
        <dbReference type="EMBL" id="TXE07774.1"/>
    </source>
</evidence>
<evidence type="ECO:0000256" key="2">
    <source>
        <dbReference type="PIRNR" id="PIRNR006276"/>
    </source>
</evidence>
<feature type="domain" description="UspA" evidence="3">
    <location>
        <begin position="1"/>
        <end position="143"/>
    </location>
</feature>
<dbReference type="Proteomes" id="UP000321734">
    <property type="component" value="Unassembled WGS sequence"/>
</dbReference>
<comment type="caution">
    <text evidence="4">The sequence shown here is derived from an EMBL/GenBank/DDBJ whole genome shotgun (WGS) entry which is preliminary data.</text>
</comment>
<organism evidence="4 5">
    <name type="scientific">Gelidibacter salicanalis</name>
    <dbReference type="NCBI Taxonomy" id="291193"/>
    <lineage>
        <taxon>Bacteria</taxon>
        <taxon>Pseudomonadati</taxon>
        <taxon>Bacteroidota</taxon>
        <taxon>Flavobacteriia</taxon>
        <taxon>Flavobacteriales</taxon>
        <taxon>Flavobacteriaceae</taxon>
        <taxon>Gelidibacter</taxon>
    </lineage>
</organism>
<dbReference type="Pfam" id="PF00582">
    <property type="entry name" value="Usp"/>
    <property type="match status" value="1"/>
</dbReference>
<evidence type="ECO:0000313" key="5">
    <source>
        <dbReference type="Proteomes" id="UP000321734"/>
    </source>
</evidence>
<dbReference type="CDD" id="cd00293">
    <property type="entry name" value="USP-like"/>
    <property type="match status" value="1"/>
</dbReference>
<dbReference type="Gene3D" id="3.40.50.620">
    <property type="entry name" value="HUPs"/>
    <property type="match status" value="1"/>
</dbReference>
<dbReference type="OrthoDB" id="1440479at2"/>
<dbReference type="GO" id="GO:0005737">
    <property type="term" value="C:cytoplasm"/>
    <property type="evidence" value="ECO:0007669"/>
    <property type="project" value="UniProtKB-SubCell"/>
</dbReference>
<protein>
    <recommendedName>
        <fullName evidence="2">Universal stress protein</fullName>
    </recommendedName>
</protein>
<keyword evidence="5" id="KW-1185">Reference proteome</keyword>
<dbReference type="EMBL" id="VORX01000004">
    <property type="protein sequence ID" value="TXE07774.1"/>
    <property type="molecule type" value="Genomic_DNA"/>
</dbReference>
<gene>
    <name evidence="4" type="ORF">ES711_10075</name>
</gene>
<dbReference type="SUPFAM" id="SSF52402">
    <property type="entry name" value="Adenine nucleotide alpha hydrolases-like"/>
    <property type="match status" value="1"/>
</dbReference>
<sequence>MKNILVAVDHPKYANQLTAYAVQIAKLTNGKIWIIHVSAANPTDLLSREAGPQFIYDKRTEDNQKSAVLIKKLALDVQEQYNVPSEGLLVEGSVVKSLKKIVKDNEIDLVVAGHKRRNLVYGLFTENKKKDLIDELQIPLLAIPLIDVK</sequence>
<comment type="subcellular location">
    <subcellularLocation>
        <location evidence="2">Cytoplasm</location>
    </subcellularLocation>
</comment>
<accession>A0A5C7AIF9</accession>
<dbReference type="InterPro" id="IPR014729">
    <property type="entry name" value="Rossmann-like_a/b/a_fold"/>
</dbReference>
<dbReference type="InterPro" id="IPR006015">
    <property type="entry name" value="Universal_stress_UspA"/>
</dbReference>
<dbReference type="InterPro" id="IPR006016">
    <property type="entry name" value="UspA"/>
</dbReference>
<keyword evidence="2" id="KW-0963">Cytoplasm</keyword>
<evidence type="ECO:0000259" key="3">
    <source>
        <dbReference type="Pfam" id="PF00582"/>
    </source>
</evidence>
<reference evidence="4 5" key="1">
    <citation type="submission" date="2019-08" db="EMBL/GenBank/DDBJ databases">
        <title>Genome sequence of Gelidibacter salicanalis IC162T.</title>
        <authorList>
            <person name="Bowman J.P."/>
        </authorList>
    </citation>
    <scope>NUCLEOTIDE SEQUENCE [LARGE SCALE GENOMIC DNA]</scope>
    <source>
        <strain evidence="4 5">IC162</strain>
    </source>
</reference>
<dbReference type="PIRSF" id="PIRSF006276">
    <property type="entry name" value="UspA"/>
    <property type="match status" value="1"/>
</dbReference>
<dbReference type="RefSeq" id="WP_146893170.1">
    <property type="nucleotide sequence ID" value="NZ_VORX01000004.1"/>
</dbReference>
<proteinExistence type="inferred from homology"/>
<comment type="similarity">
    <text evidence="1 2">Belongs to the universal stress protein A family.</text>
</comment>
<dbReference type="AlphaFoldDB" id="A0A5C7AIF9"/>
<name>A0A5C7AIF9_9FLAO</name>
<evidence type="ECO:0000256" key="1">
    <source>
        <dbReference type="ARBA" id="ARBA00008791"/>
    </source>
</evidence>